<feature type="region of interest" description="Disordered" evidence="1">
    <location>
        <begin position="123"/>
        <end position="154"/>
    </location>
</feature>
<feature type="compositionally biased region" description="Basic and acidic residues" evidence="1">
    <location>
        <begin position="32"/>
        <end position="41"/>
    </location>
</feature>
<dbReference type="InterPro" id="IPR002035">
    <property type="entry name" value="VWF_A"/>
</dbReference>
<reference evidence="3 4" key="1">
    <citation type="submission" date="2019-03" db="EMBL/GenBank/DDBJ databases">
        <title>Genomic Encyclopedia of Type Strains, Phase IV (KMG-IV): sequencing the most valuable type-strain genomes for metagenomic binning, comparative biology and taxonomic classification.</title>
        <authorList>
            <person name="Goeker M."/>
        </authorList>
    </citation>
    <scope>NUCLEOTIDE SEQUENCE [LARGE SCALE GENOMIC DNA]</scope>
    <source>
        <strain evidence="3 4">DSM 21667</strain>
    </source>
</reference>
<dbReference type="InterPro" id="IPR022156">
    <property type="entry name" value="Uncharacterised_YfbK_N"/>
</dbReference>
<dbReference type="EMBL" id="SNZH01000011">
    <property type="protein sequence ID" value="TDR41151.1"/>
    <property type="molecule type" value="Genomic_DNA"/>
</dbReference>
<sequence length="634" mass="67383">MRSTSLSLAIGLTLAIGLAGCSQKSSPLQDGVVKKEDDRAQGEVQAQLAEARADKEKSASGKDAAIRDEIVAVRPVTHPEPGTPPPPAMSLPKPATELAAQPLESRKAIDNYSGLMRHRAVRSTTPADAKAGAPAFTNAAPMVTAPPATPEPANTERYQDHADNPLQIAADNPVSTFSIDVDTGSYTNVRRMLNANQLPPSDAVRAEEFLNYFDYGYVPPARRDVPFSVTTELAAAPWNAGRKLLLVGIKGYEVPRGDIPPSNLVFLIDTSGSMNSSDKLPLLRDAFKQLVPNLREQDRVSIVVYAGSAGLVLPPTPGNQHQRILEALDGLSAGGSTNGGAGIQLAYAMAKQSLIKGGVNRVVLATDGDFNVGTTDDTALKTLVENERKNGVALTTLGFGAGNYNEQLAEQLADIGNGNHAYIDTLAEARKVLVAEAGSTLFTIAKDVKIQVEFNPAVVAEYRLIGYENRALRREDFNNDNVDAGEIGAGHDVTALYELSLVGDGSGQVDPLRYGGGDKPANSVGAAEIAFVKLRYKQPDEDNSRLIERPVRKSELRDSASENLRFAAAVAAFADSLRGGSHLGKFDLGQVAALARNARGKDADGYRAEFIKLVETAQRLKGDEKAQAVAVIAD</sequence>
<evidence type="ECO:0000259" key="2">
    <source>
        <dbReference type="PROSITE" id="PS50234"/>
    </source>
</evidence>
<dbReference type="InterPro" id="IPR021908">
    <property type="entry name" value="YfbK_C"/>
</dbReference>
<dbReference type="PROSITE" id="PS50234">
    <property type="entry name" value="VWFA"/>
    <property type="match status" value="1"/>
</dbReference>
<dbReference type="InterPro" id="IPR036465">
    <property type="entry name" value="vWFA_dom_sf"/>
</dbReference>
<dbReference type="PROSITE" id="PS51257">
    <property type="entry name" value="PROKAR_LIPOPROTEIN"/>
    <property type="match status" value="1"/>
</dbReference>
<dbReference type="CDD" id="cd01465">
    <property type="entry name" value="vWA_subgroup"/>
    <property type="match status" value="1"/>
</dbReference>
<dbReference type="OrthoDB" id="9805121at2"/>
<evidence type="ECO:0000313" key="4">
    <source>
        <dbReference type="Proteomes" id="UP000295293"/>
    </source>
</evidence>
<keyword evidence="4" id="KW-1185">Reference proteome</keyword>
<gene>
    <name evidence="3" type="ORF">DFR29_11163</name>
</gene>
<protein>
    <submittedName>
        <fullName evidence="3">Ca-activated chloride channel family protein</fullName>
    </submittedName>
</protein>
<name>A0A4R6YSC9_9GAMM</name>
<dbReference type="Pfam" id="PF00092">
    <property type="entry name" value="VWA"/>
    <property type="match status" value="1"/>
</dbReference>
<dbReference type="Pfam" id="PF12034">
    <property type="entry name" value="YfbK_C"/>
    <property type="match status" value="1"/>
</dbReference>
<proteinExistence type="predicted"/>
<feature type="region of interest" description="Disordered" evidence="1">
    <location>
        <begin position="22"/>
        <end position="68"/>
    </location>
</feature>
<dbReference type="Gene3D" id="3.40.50.410">
    <property type="entry name" value="von Willebrand factor, type A domain"/>
    <property type="match status" value="1"/>
</dbReference>
<dbReference type="AlphaFoldDB" id="A0A4R6YSC9"/>
<comment type="caution">
    <text evidence="3">The sequence shown here is derived from an EMBL/GenBank/DDBJ whole genome shotgun (WGS) entry which is preliminary data.</text>
</comment>
<feature type="compositionally biased region" description="Low complexity" evidence="1">
    <location>
        <begin position="137"/>
        <end position="154"/>
    </location>
</feature>
<dbReference type="SUPFAM" id="SSF53300">
    <property type="entry name" value="vWA-like"/>
    <property type="match status" value="1"/>
</dbReference>
<evidence type="ECO:0000256" key="1">
    <source>
        <dbReference type="SAM" id="MobiDB-lite"/>
    </source>
</evidence>
<evidence type="ECO:0000313" key="3">
    <source>
        <dbReference type="EMBL" id="TDR41151.1"/>
    </source>
</evidence>
<feature type="compositionally biased region" description="Basic and acidic residues" evidence="1">
    <location>
        <begin position="51"/>
        <end position="68"/>
    </location>
</feature>
<dbReference type="InterPro" id="IPR051266">
    <property type="entry name" value="CLCR"/>
</dbReference>
<accession>A0A4R6YSC9</accession>
<dbReference type="Proteomes" id="UP000295293">
    <property type="component" value="Unassembled WGS sequence"/>
</dbReference>
<dbReference type="PANTHER" id="PTHR10579:SF43">
    <property type="entry name" value="ZINC FINGER (C3HC4-TYPE RING FINGER) FAMILY PROTEIN"/>
    <property type="match status" value="1"/>
</dbReference>
<organism evidence="3 4">
    <name type="scientific">Tahibacter aquaticus</name>
    <dbReference type="NCBI Taxonomy" id="520092"/>
    <lineage>
        <taxon>Bacteria</taxon>
        <taxon>Pseudomonadati</taxon>
        <taxon>Pseudomonadota</taxon>
        <taxon>Gammaproteobacteria</taxon>
        <taxon>Lysobacterales</taxon>
        <taxon>Rhodanobacteraceae</taxon>
        <taxon>Tahibacter</taxon>
    </lineage>
</organism>
<dbReference type="PANTHER" id="PTHR10579">
    <property type="entry name" value="CALCIUM-ACTIVATED CHLORIDE CHANNEL REGULATOR"/>
    <property type="match status" value="1"/>
</dbReference>
<dbReference type="SMART" id="SM00327">
    <property type="entry name" value="VWA"/>
    <property type="match status" value="1"/>
</dbReference>
<dbReference type="Pfam" id="PF12450">
    <property type="entry name" value="vWF_A"/>
    <property type="match status" value="1"/>
</dbReference>
<dbReference type="RefSeq" id="WP_133819908.1">
    <property type="nucleotide sequence ID" value="NZ_SNZH01000011.1"/>
</dbReference>
<feature type="domain" description="VWFA" evidence="2">
    <location>
        <begin position="263"/>
        <end position="448"/>
    </location>
</feature>